<keyword evidence="1" id="KW-1133">Transmembrane helix</keyword>
<keyword evidence="1" id="KW-0472">Membrane</keyword>
<gene>
    <name evidence="2" type="ORF">BJ958_004115</name>
</gene>
<proteinExistence type="predicted"/>
<comment type="caution">
    <text evidence="2">The sequence shown here is derived from an EMBL/GenBank/DDBJ whole genome shotgun (WGS) entry which is preliminary data.</text>
</comment>
<dbReference type="EMBL" id="JACCBF010000001">
    <property type="protein sequence ID" value="NYD32569.1"/>
    <property type="molecule type" value="Genomic_DNA"/>
</dbReference>
<reference evidence="2 3" key="1">
    <citation type="submission" date="2020-07" db="EMBL/GenBank/DDBJ databases">
        <title>Sequencing the genomes of 1000 actinobacteria strains.</title>
        <authorList>
            <person name="Klenk H.-P."/>
        </authorList>
    </citation>
    <scope>NUCLEOTIDE SEQUENCE [LARGE SCALE GENOMIC DNA]</scope>
    <source>
        <strain evidence="2 3">DSM 19082</strain>
    </source>
</reference>
<evidence type="ECO:0000313" key="3">
    <source>
        <dbReference type="Proteomes" id="UP000582231"/>
    </source>
</evidence>
<feature type="transmembrane region" description="Helical" evidence="1">
    <location>
        <begin position="67"/>
        <end position="85"/>
    </location>
</feature>
<name>A0A852RPF2_9ACTN</name>
<feature type="transmembrane region" description="Helical" evidence="1">
    <location>
        <begin position="36"/>
        <end position="60"/>
    </location>
</feature>
<protein>
    <recommendedName>
        <fullName evidence="4">DUF3325 domain-containing protein</fullName>
    </recommendedName>
</protein>
<organism evidence="2 3">
    <name type="scientific">Nocardioides kongjuensis</name>
    <dbReference type="NCBI Taxonomy" id="349522"/>
    <lineage>
        <taxon>Bacteria</taxon>
        <taxon>Bacillati</taxon>
        <taxon>Actinomycetota</taxon>
        <taxon>Actinomycetes</taxon>
        <taxon>Propionibacteriales</taxon>
        <taxon>Nocardioidaceae</taxon>
        <taxon>Nocardioides</taxon>
    </lineage>
</organism>
<accession>A0A852RPF2</accession>
<sequence length="116" mass="11974">MSRILLTVVVVGALVLMVRGLGEQIHIENTSEAVRAARHGAALIAWACVLLTLAAAHGWLVMGRSPWIAVGLMAPVVLCGGLTWVVPDSLWGVLAALVAVPAAGVAVLVVLLVPSR</sequence>
<dbReference type="Proteomes" id="UP000582231">
    <property type="component" value="Unassembled WGS sequence"/>
</dbReference>
<dbReference type="RefSeq" id="WP_179728726.1">
    <property type="nucleotide sequence ID" value="NZ_BAABEF010000001.1"/>
</dbReference>
<evidence type="ECO:0000256" key="1">
    <source>
        <dbReference type="SAM" id="Phobius"/>
    </source>
</evidence>
<feature type="transmembrane region" description="Helical" evidence="1">
    <location>
        <begin position="91"/>
        <end position="113"/>
    </location>
</feature>
<evidence type="ECO:0000313" key="2">
    <source>
        <dbReference type="EMBL" id="NYD32569.1"/>
    </source>
</evidence>
<keyword evidence="3" id="KW-1185">Reference proteome</keyword>
<dbReference type="AlphaFoldDB" id="A0A852RPF2"/>
<evidence type="ECO:0008006" key="4">
    <source>
        <dbReference type="Google" id="ProtNLM"/>
    </source>
</evidence>
<keyword evidence="1" id="KW-0812">Transmembrane</keyword>